<sequence length="1622" mass="184065">MDEEPERTKRWEGGYERTWEILKEDESGSLKATIEDILFKAKRKRVFEHHGQVRLGMMRHLYVVVDGSRTMEDQDLKPNRLTCTLKLLEYFVEEYFDQNPISQIGIIVTKSKRAEKLTELSGNPRKHITSLKKAVDMTCHGEPSLYNSLSMAMQTLKHMPGHTSREVLIIFSSLTTCDPSNIYDLIKTLKAAKIRVSIIGLSAEVRVCTALARETGGTYHVILDESHYKELLTHHVSPPPASSNSECSLIRMGFPQHTIASLSDQDAKPSFSMAHLDSNTEPGLTLGGYFCPQCRAKYCELPVECKICGLTLVSAPHLARSYHHLFPLDAFQEISLEEHNGERFCYACQGELKDQHVYVCSVCQNVFCVDCDVFVHDSLHCCPGCIHKIPVPSGTAPGELLAAGFVFTGKRDIVQYFSCGGCLGNWEDDDDPWKEHAKWFPKCEFLQSKKSLEEITQYIQSYKGFVDVMGEHFLNSWVKRDLSVASVCCNGSIFGNEELRLQSFKYWRPSSPVGAAALVKAGLFYTGKSDIVQCFSCRGYLHEWEEGDDPLEEHAKFFPNCQFLQSVKSSAEVIPDLQSHDELSELTGSTSESHLEESTTVGSVVPEVAQGEAQWFQEAENLSERLRKVYTSAPFCHMSLLKISSCLATDQWLDCDLSFALKSITNPVQEPVVLPEVFANLNSVMSVEGEAGSGETILLKKTALLWASGCYPLLNRFRLVFYLSLGSTRPEQGLASVIHDQLLETNVSVTEMGLRNIIQQLKNQVLFLLDDYKEMCSVPQVIARMIQKKHLSRTCLLITVHTNRAKNIRRYLDTIIEIKAFPFYNTISVLQKLFPGNLTCLRKLMVDFRMSQTWQAVQKTPLFVSAVCASWLQNRFHRSFDSVAVFKSYMECLFLKHKTAADLLKATLSSCGELALKGFFASCFEFSDEDLREAGIGEEEDLAMYLMSKFTAQRLRPVYQFLNPAFQEFLAGMRLTELLDSDRQEDQDLGLHYLKQINSTLMAICPYANFLNCVSCHPSTKAGPKIVSHLLLLVDNKETLENISENDAYLKHHPEISEVMQCFRLVWQFSPQNYLSLASKHLLALAVKIAYQSNTVAACSPFILQFLHGRTLCFDVLKLQYFFDHPESLFLLRSIQVSISGNRSSFVTDLPMERIFDKSQAPTIDQDYASAFELESEWKQSLVEKQENIKHFQNIRLNAPPATSTGYWNLPSKQYKIPLLEVHVINTNAVDQEMLRFLTEVFSAAQHIELHLNHSRGFIGNIHPALEQHKASFTKCCISQCELSIAEQELLLTLTSLESLEVSETTHRQDRLFLSLDKFLCLKELSVNLQQDVFSVISEEFLNLHHMEKLLIQISSTCSPSKLVRLVQNSPNLQAFHLECNSFSDFESLVTALASRKKLKEIKFSGQCFEANPFVIVLPNFISLKILNLGLQYIPDKETAEKFAYALGSLNNLEELILPTGDGIHQMAKLIVQQYQHLQCLQVLQFFQTLDDDSVVEIAKVAINGGFQKLKHLNFSANHKITEEGYRNFFQTLDNLPNLQELIISRHFKECIKVQATTVKSLSQCVLRLPSLMKLSMLSWLLDAEDIMLLTATIKKHPQSKHFTLYWKWILPFSPIIQEHIS</sequence>
<organism evidence="1 2">
    <name type="scientific">Rangifer tarandus platyrhynchus</name>
    <name type="common">Svalbard reindeer</name>
    <dbReference type="NCBI Taxonomy" id="3082113"/>
    <lineage>
        <taxon>Eukaryota</taxon>
        <taxon>Metazoa</taxon>
        <taxon>Chordata</taxon>
        <taxon>Craniata</taxon>
        <taxon>Vertebrata</taxon>
        <taxon>Euteleostomi</taxon>
        <taxon>Mammalia</taxon>
        <taxon>Eutheria</taxon>
        <taxon>Laurasiatheria</taxon>
        <taxon>Artiodactyla</taxon>
        <taxon>Ruminantia</taxon>
        <taxon>Pecora</taxon>
        <taxon>Cervidae</taxon>
        <taxon>Odocoileinae</taxon>
        <taxon>Rangifer</taxon>
    </lineage>
</organism>
<name>A0ACB0E4Y4_RANTA</name>
<protein>
    <submittedName>
        <fullName evidence="1">Uncharacterized protein</fullName>
    </submittedName>
</protein>
<dbReference type="Proteomes" id="UP001162501">
    <property type="component" value="Chromosome 15"/>
</dbReference>
<proteinExistence type="predicted"/>
<reference evidence="1" key="1">
    <citation type="submission" date="2023-05" db="EMBL/GenBank/DDBJ databases">
        <authorList>
            <consortium name="ELIXIR-Norway"/>
        </authorList>
    </citation>
    <scope>NUCLEOTIDE SEQUENCE</scope>
</reference>
<gene>
    <name evidence="1" type="ORF">MRATA1EN3_LOCUS6853</name>
</gene>
<evidence type="ECO:0000313" key="2">
    <source>
        <dbReference type="Proteomes" id="UP001162501"/>
    </source>
</evidence>
<accession>A0ACB0E4Y4</accession>
<evidence type="ECO:0000313" key="1">
    <source>
        <dbReference type="EMBL" id="CAI9695640.1"/>
    </source>
</evidence>
<dbReference type="EMBL" id="OX596099">
    <property type="protein sequence ID" value="CAI9695640.1"/>
    <property type="molecule type" value="Genomic_DNA"/>
</dbReference>